<evidence type="ECO:0000313" key="3">
    <source>
        <dbReference type="Proteomes" id="UP001361239"/>
    </source>
</evidence>
<name>A0ABU8S084_9SPHN</name>
<dbReference type="RefSeq" id="WP_339588557.1">
    <property type="nucleotide sequence ID" value="NZ_JBBHJZ010000004.1"/>
</dbReference>
<keyword evidence="1" id="KW-0812">Transmembrane</keyword>
<dbReference type="Proteomes" id="UP001361239">
    <property type="component" value="Unassembled WGS sequence"/>
</dbReference>
<comment type="caution">
    <text evidence="2">The sequence shown here is derived from an EMBL/GenBank/DDBJ whole genome shotgun (WGS) entry which is preliminary data.</text>
</comment>
<keyword evidence="3" id="KW-1185">Reference proteome</keyword>
<dbReference type="InterPro" id="IPR009325">
    <property type="entry name" value="DUF983"/>
</dbReference>
<protein>
    <submittedName>
        <fullName evidence="2">DUF983 domain-containing protein</fullName>
    </submittedName>
</protein>
<keyword evidence="1" id="KW-1133">Transmembrane helix</keyword>
<feature type="transmembrane region" description="Helical" evidence="1">
    <location>
        <begin position="86"/>
        <end position="105"/>
    </location>
</feature>
<keyword evidence="1" id="KW-0472">Membrane</keyword>
<gene>
    <name evidence="2" type="ORF">WG901_18340</name>
</gene>
<dbReference type="Pfam" id="PF06170">
    <property type="entry name" value="DUF983"/>
    <property type="match status" value="1"/>
</dbReference>
<accession>A0ABU8S084</accession>
<dbReference type="EMBL" id="JBBHJZ010000004">
    <property type="protein sequence ID" value="MEJ5978618.1"/>
    <property type="molecule type" value="Genomic_DNA"/>
</dbReference>
<sequence>MTDENPQDTKGQPGLVPAALFGLCPRCGARTLFAGVAQFADRCRACGLDFTSFNVGDGPAAFLTLIIGALVTALAIGLELTAHPPFWLHVVLWIPLTGAAVVWGLRAGKGALLAAEYQRAQKPDGAGEAERKDP</sequence>
<organism evidence="2 3">
    <name type="scientific">Novosphingobium anseongense</name>
    <dbReference type="NCBI Taxonomy" id="3133436"/>
    <lineage>
        <taxon>Bacteria</taxon>
        <taxon>Pseudomonadati</taxon>
        <taxon>Pseudomonadota</taxon>
        <taxon>Alphaproteobacteria</taxon>
        <taxon>Sphingomonadales</taxon>
        <taxon>Sphingomonadaceae</taxon>
        <taxon>Novosphingobium</taxon>
    </lineage>
</organism>
<feature type="transmembrane region" description="Helical" evidence="1">
    <location>
        <begin position="60"/>
        <end position="80"/>
    </location>
</feature>
<reference evidence="2 3" key="1">
    <citation type="submission" date="2024-03" db="EMBL/GenBank/DDBJ databases">
        <authorList>
            <person name="Jo J.-H."/>
        </authorList>
    </citation>
    <scope>NUCLEOTIDE SEQUENCE [LARGE SCALE GENOMIC DNA]</scope>
    <source>
        <strain evidence="2 3">PS1R-30</strain>
    </source>
</reference>
<evidence type="ECO:0000256" key="1">
    <source>
        <dbReference type="SAM" id="Phobius"/>
    </source>
</evidence>
<evidence type="ECO:0000313" key="2">
    <source>
        <dbReference type="EMBL" id="MEJ5978618.1"/>
    </source>
</evidence>
<proteinExistence type="predicted"/>